<dbReference type="PROSITE" id="PS51918">
    <property type="entry name" value="RADICAL_SAM"/>
    <property type="match status" value="1"/>
</dbReference>
<dbReference type="InterPro" id="IPR058240">
    <property type="entry name" value="rSAM_sf"/>
</dbReference>
<name>A0A3B0XUH4_9ZZZZ</name>
<evidence type="ECO:0000313" key="6">
    <source>
        <dbReference type="EMBL" id="VAW71965.1"/>
    </source>
</evidence>
<protein>
    <recommendedName>
        <fullName evidence="5">Radical SAM core domain-containing protein</fullName>
    </recommendedName>
</protein>
<dbReference type="SFLD" id="SFLDG01067">
    <property type="entry name" value="SPASM/twitch_domain_containing"/>
    <property type="match status" value="1"/>
</dbReference>
<dbReference type="Pfam" id="PF04055">
    <property type="entry name" value="Radical_SAM"/>
    <property type="match status" value="1"/>
</dbReference>
<dbReference type="InterPro" id="IPR007197">
    <property type="entry name" value="rSAM"/>
</dbReference>
<evidence type="ECO:0000256" key="3">
    <source>
        <dbReference type="ARBA" id="ARBA00023004"/>
    </source>
</evidence>
<keyword evidence="3" id="KW-0408">Iron</keyword>
<dbReference type="SUPFAM" id="SSF102114">
    <property type="entry name" value="Radical SAM enzymes"/>
    <property type="match status" value="1"/>
</dbReference>
<dbReference type="Gene3D" id="3.20.20.70">
    <property type="entry name" value="Aldolase class I"/>
    <property type="match status" value="1"/>
</dbReference>
<dbReference type="GO" id="GO:0046872">
    <property type="term" value="F:metal ion binding"/>
    <property type="evidence" value="ECO:0007669"/>
    <property type="project" value="UniProtKB-KW"/>
</dbReference>
<keyword evidence="1" id="KW-0949">S-adenosyl-L-methionine</keyword>
<organism evidence="6">
    <name type="scientific">hydrothermal vent metagenome</name>
    <dbReference type="NCBI Taxonomy" id="652676"/>
    <lineage>
        <taxon>unclassified sequences</taxon>
        <taxon>metagenomes</taxon>
        <taxon>ecological metagenomes</taxon>
    </lineage>
</organism>
<proteinExistence type="predicted"/>
<dbReference type="AlphaFoldDB" id="A0A3B0XUH4"/>
<dbReference type="PANTHER" id="PTHR11228:SF7">
    <property type="entry name" value="PQQA PEPTIDE CYCLASE"/>
    <property type="match status" value="1"/>
</dbReference>
<keyword evidence="4" id="KW-0411">Iron-sulfur</keyword>
<reference evidence="6" key="1">
    <citation type="submission" date="2018-06" db="EMBL/GenBank/DDBJ databases">
        <authorList>
            <person name="Zhirakovskaya E."/>
        </authorList>
    </citation>
    <scope>NUCLEOTIDE SEQUENCE</scope>
</reference>
<dbReference type="Pfam" id="PF13186">
    <property type="entry name" value="SPASM"/>
    <property type="match status" value="1"/>
</dbReference>
<evidence type="ECO:0000256" key="1">
    <source>
        <dbReference type="ARBA" id="ARBA00022691"/>
    </source>
</evidence>
<dbReference type="InterPro" id="IPR050377">
    <property type="entry name" value="Radical_SAM_PqqE_MftC-like"/>
</dbReference>
<dbReference type="GO" id="GO:0051536">
    <property type="term" value="F:iron-sulfur cluster binding"/>
    <property type="evidence" value="ECO:0007669"/>
    <property type="project" value="UniProtKB-KW"/>
</dbReference>
<evidence type="ECO:0000256" key="4">
    <source>
        <dbReference type="ARBA" id="ARBA00023014"/>
    </source>
</evidence>
<feature type="domain" description="Radical SAM core" evidence="5">
    <location>
        <begin position="110"/>
        <end position="330"/>
    </location>
</feature>
<dbReference type="CDD" id="cd01335">
    <property type="entry name" value="Radical_SAM"/>
    <property type="match status" value="1"/>
</dbReference>
<dbReference type="EMBL" id="UOFL01000034">
    <property type="protein sequence ID" value="VAW71965.1"/>
    <property type="molecule type" value="Genomic_DNA"/>
</dbReference>
<dbReference type="PANTHER" id="PTHR11228">
    <property type="entry name" value="RADICAL SAM DOMAIN PROTEIN"/>
    <property type="match status" value="1"/>
</dbReference>
<sequence>MTVRCLNPEWELIVRDNKAFIVRLQDNVLVSALFAHEALVVALMDGYRTNAMIRELMIDIAGSQGKRALEQVMARLKPLLTDQYQRSLTLPLEQLASVSEPARDNPLKHLPGPRVLHWWVTDICPRRCVYCFANPILGSKALDATISRESLKNIFMEASSLGAEMLLVAGGEPFLREDLPEVLGDAIALGIEPGLTTKFPVSVSLAERLKTAGLKHICLSVDSFIADENLKILGSKSYGEQVRQSVENLIHVGIQFSFEIVLTQLNYLTLHKVIAECAKLQAVVVQVVPYEPVLNVIADYDNKDLLLPEHYNLDRDIDQLQSRYPAIDIQKFVQLGSEASTHSCQCDIGISKLLFSPDGSVHRCYKLLNDKRLTGENLSKVSVAEVWHSHRYSRQVQPAKEVYKNSQCFSCAKFSSCNEDGRCIFQSYLKHDTYYSADRECGGPF</sequence>
<dbReference type="InterPro" id="IPR023885">
    <property type="entry name" value="4Fe4S-binding_SPASM_dom"/>
</dbReference>
<dbReference type="NCBIfam" id="TIGR04085">
    <property type="entry name" value="rSAM_more_4Fe4S"/>
    <property type="match status" value="1"/>
</dbReference>
<dbReference type="SFLD" id="SFLDS00029">
    <property type="entry name" value="Radical_SAM"/>
    <property type="match status" value="1"/>
</dbReference>
<keyword evidence="2" id="KW-0479">Metal-binding</keyword>
<evidence type="ECO:0000256" key="2">
    <source>
        <dbReference type="ARBA" id="ARBA00022723"/>
    </source>
</evidence>
<gene>
    <name evidence="6" type="ORF">MNBD_GAMMA12-2978</name>
</gene>
<dbReference type="InterPro" id="IPR013785">
    <property type="entry name" value="Aldolase_TIM"/>
</dbReference>
<accession>A0A3B0XUH4</accession>
<dbReference type="GO" id="GO:0003824">
    <property type="term" value="F:catalytic activity"/>
    <property type="evidence" value="ECO:0007669"/>
    <property type="project" value="InterPro"/>
</dbReference>
<evidence type="ECO:0000259" key="5">
    <source>
        <dbReference type="PROSITE" id="PS51918"/>
    </source>
</evidence>